<reference evidence="2 3" key="1">
    <citation type="submission" date="2019-09" db="EMBL/GenBank/DDBJ databases">
        <title>Chitinophaga ginsengihumi sp. nov., isolated from soil of ginseng rhizosphere.</title>
        <authorList>
            <person name="Lee J."/>
        </authorList>
    </citation>
    <scope>NUCLEOTIDE SEQUENCE [LARGE SCALE GENOMIC DNA]</scope>
    <source>
        <strain evidence="2 3">BN140078</strain>
    </source>
</reference>
<accession>A0A5B2VH15</accession>
<feature type="signal peptide" evidence="1">
    <location>
        <begin position="1"/>
        <end position="17"/>
    </location>
</feature>
<dbReference type="AlphaFoldDB" id="A0A5B2VH15"/>
<organism evidence="2 3">
    <name type="scientific">Chitinophaga agrisoli</name>
    <dbReference type="NCBI Taxonomy" id="2607653"/>
    <lineage>
        <taxon>Bacteria</taxon>
        <taxon>Pseudomonadati</taxon>
        <taxon>Bacteroidota</taxon>
        <taxon>Chitinophagia</taxon>
        <taxon>Chitinophagales</taxon>
        <taxon>Chitinophagaceae</taxon>
        <taxon>Chitinophaga</taxon>
    </lineage>
</organism>
<dbReference type="Proteomes" id="UP000324611">
    <property type="component" value="Unassembled WGS sequence"/>
</dbReference>
<reference evidence="2 3" key="2">
    <citation type="submission" date="2019-09" db="EMBL/GenBank/DDBJ databases">
        <authorList>
            <person name="Jin C."/>
        </authorList>
    </citation>
    <scope>NUCLEOTIDE SEQUENCE [LARGE SCALE GENOMIC DNA]</scope>
    <source>
        <strain evidence="2 3">BN140078</strain>
    </source>
</reference>
<evidence type="ECO:0000313" key="2">
    <source>
        <dbReference type="EMBL" id="KAA2238863.1"/>
    </source>
</evidence>
<sequence length="260" mass="30229">MKTFMVAPYCTFLMVTALLFTGCKKNDQPHGPAHCQIYKVKFYQSFNRMDSAVFTYNKKGDPIRITRGLNSTGAPDALFWYDKRGRLTDYIGIYAGGDNYEFRHRYTYDYKDRIVIDTMHVFGFLSSYPGSISSVTTYKYDAQDRIIRMDRRMPDYPKAGYSYLYTYNQLGNIEKITTGGGYLSATPVYDDKINMNNLHPVWQFLSMDYSRNNPFGSTGRDEQTGYDQYGLPIDIDKGWGSEGEFVNIFYSRMMVEYQCR</sequence>
<name>A0A5B2VH15_9BACT</name>
<gene>
    <name evidence="2" type="ORF">F0L74_21860</name>
</gene>
<dbReference type="RefSeq" id="WP_149840042.1">
    <property type="nucleotide sequence ID" value="NZ_VUOC01000004.1"/>
</dbReference>
<protein>
    <recommendedName>
        <fullName evidence="4">YD repeat-containing protein</fullName>
    </recommendedName>
</protein>
<dbReference type="Gene3D" id="2.180.10.10">
    <property type="entry name" value="RHS repeat-associated core"/>
    <property type="match status" value="1"/>
</dbReference>
<dbReference type="PROSITE" id="PS51257">
    <property type="entry name" value="PROKAR_LIPOPROTEIN"/>
    <property type="match status" value="1"/>
</dbReference>
<proteinExistence type="predicted"/>
<feature type="chain" id="PRO_5022757987" description="YD repeat-containing protein" evidence="1">
    <location>
        <begin position="18"/>
        <end position="260"/>
    </location>
</feature>
<dbReference type="EMBL" id="VUOC01000004">
    <property type="protein sequence ID" value="KAA2238863.1"/>
    <property type="molecule type" value="Genomic_DNA"/>
</dbReference>
<evidence type="ECO:0000256" key="1">
    <source>
        <dbReference type="SAM" id="SignalP"/>
    </source>
</evidence>
<evidence type="ECO:0000313" key="3">
    <source>
        <dbReference type="Proteomes" id="UP000324611"/>
    </source>
</evidence>
<keyword evidence="1" id="KW-0732">Signal</keyword>
<comment type="caution">
    <text evidence="2">The sequence shown here is derived from an EMBL/GenBank/DDBJ whole genome shotgun (WGS) entry which is preliminary data.</text>
</comment>
<keyword evidence="3" id="KW-1185">Reference proteome</keyword>
<evidence type="ECO:0008006" key="4">
    <source>
        <dbReference type="Google" id="ProtNLM"/>
    </source>
</evidence>